<evidence type="ECO:0000256" key="5">
    <source>
        <dbReference type="ARBA" id="ARBA00022729"/>
    </source>
</evidence>
<sequence>MKLLSWLRVSNLVLFMVLVSVGISLGIGHNEDAFSVLCDVLSHAERVLNKTGTNSGPLKEALYGKPGRVLTVQDGTVSLKGNCNSQTNRGQLCTYYNGGSYGCFAESLAGSLLCTCAPGNGGKDFCGLGILHLKSNWFGANLEGRKDLFQKVWDNLRKECSYGDESSSTHTAQLDAFKGALDRVRDMLRQGPPIARRMSFYLGEVNCAGPYGSKSCVTYLGQSKKHVHIPWLSKMQTTIEILRKQKHATEALPTLPSPSGTPPVPITNTRAELTDVESSETSTPTKTAEEKKTKETLTPGTPSPAEHPENPKGRSKRSTTAQGPVATSSSTEDTSITDEPEILDPTAAPFTLVEGADILPPLGLFMAASSFF</sequence>
<dbReference type="GO" id="GO:0005886">
    <property type="term" value="C:plasma membrane"/>
    <property type="evidence" value="ECO:0007669"/>
    <property type="project" value="UniProtKB-SubCell"/>
</dbReference>
<evidence type="ECO:0000256" key="9">
    <source>
        <dbReference type="SAM" id="MobiDB-lite"/>
    </source>
</evidence>
<keyword evidence="7" id="KW-0325">Glycoprotein</keyword>
<gene>
    <name evidence="12" type="ORF">TCIL3000_0_41690</name>
</gene>
<dbReference type="VEuPathDB" id="TriTrypDB:TcIL3000_0_41690"/>
<evidence type="ECO:0000256" key="1">
    <source>
        <dbReference type="ARBA" id="ARBA00002523"/>
    </source>
</evidence>
<dbReference type="AlphaFoldDB" id="F9W888"/>
<reference evidence="12 13" key="2">
    <citation type="journal article" date="2012" name="Proc. Natl. Acad. Sci. U.S.A.">
        <title>Antigenic diversity is generated by distinct evolutionary mechanisms in African trypanosome species.</title>
        <authorList>
            <person name="Jackson A.P."/>
            <person name="Berry A."/>
            <person name="Aslett M."/>
            <person name="Allison H.C."/>
            <person name="Burton P."/>
            <person name="Vavrova-Anderson J."/>
            <person name="Brown R."/>
            <person name="Browne H."/>
            <person name="Corton N."/>
            <person name="Hauser H."/>
            <person name="Gamble J."/>
            <person name="Gilderthorp R."/>
            <person name="Marcello L."/>
            <person name="McQuillan J."/>
            <person name="Otto T.D."/>
            <person name="Quail M.A."/>
            <person name="Sanders M.J."/>
            <person name="van Tonder A."/>
            <person name="Ginger M.L."/>
            <person name="Field M.C."/>
            <person name="Barry J.D."/>
            <person name="Hertz-Fowler C."/>
            <person name="Berriman M."/>
        </authorList>
    </citation>
    <scope>NUCLEOTIDE SEQUENCE [LARGE SCALE GENOMIC DNA]</scope>
    <source>
        <strain evidence="12 13">IL3000</strain>
    </source>
</reference>
<dbReference type="InterPro" id="IPR025932">
    <property type="entry name" value="Trypano_VSG_B_N_dom"/>
</dbReference>
<keyword evidence="5 10" id="KW-0732">Signal</keyword>
<dbReference type="Pfam" id="PF13206">
    <property type="entry name" value="VSG_B"/>
    <property type="match status" value="1"/>
</dbReference>
<reference evidence="13" key="1">
    <citation type="submission" date="2011-07" db="EMBL/GenBank/DDBJ databases">
        <title>Divergent evolution of antigenic variation in African trypanosomes.</title>
        <authorList>
            <person name="Jackson A.P."/>
            <person name="Berry A."/>
            <person name="Allison H.C."/>
            <person name="Burton P."/>
            <person name="Anderson J."/>
            <person name="Aslett M."/>
            <person name="Brown R."/>
            <person name="Corton N."/>
            <person name="Harris D."/>
            <person name="Hauser H."/>
            <person name="Gamble J."/>
            <person name="Gilderthorp R."/>
            <person name="McQuillan J."/>
            <person name="Quail M.A."/>
            <person name="Sanders M."/>
            <person name="Van Tonder A."/>
            <person name="Ginger M.L."/>
            <person name="Donelson J.E."/>
            <person name="Field M.C."/>
            <person name="Barry J.D."/>
            <person name="Berriman M."/>
            <person name="Hertz-Fowler C."/>
        </authorList>
    </citation>
    <scope>NUCLEOTIDE SEQUENCE [LARGE SCALE GENOMIC DNA]</scope>
    <source>
        <strain evidence="13">IL3000</strain>
    </source>
</reference>
<feature type="domain" description="Trypanosome variant surface glycoprotein B-type N-terminal" evidence="11">
    <location>
        <begin position="58"/>
        <end position="252"/>
    </location>
</feature>
<keyword evidence="4" id="KW-0336">GPI-anchor</keyword>
<dbReference type="EMBL" id="CAEQ01001151">
    <property type="protein sequence ID" value="CCD13419.1"/>
    <property type="molecule type" value="Genomic_DNA"/>
</dbReference>
<accession>F9W888</accession>
<evidence type="ECO:0000256" key="8">
    <source>
        <dbReference type="ARBA" id="ARBA00023288"/>
    </source>
</evidence>
<evidence type="ECO:0000313" key="13">
    <source>
        <dbReference type="Proteomes" id="UP000000702"/>
    </source>
</evidence>
<comment type="caution">
    <text evidence="12">The sequence shown here is derived from an EMBL/GenBank/DDBJ whole genome shotgun (WGS) entry which is preliminary data.</text>
</comment>
<keyword evidence="3" id="KW-1003">Cell membrane</keyword>
<comment type="subcellular location">
    <subcellularLocation>
        <location evidence="2">Cell membrane</location>
        <topology evidence="2">Lipid-anchor</topology>
        <topology evidence="2">GPI-anchor</topology>
    </subcellularLocation>
</comment>
<evidence type="ECO:0000256" key="3">
    <source>
        <dbReference type="ARBA" id="ARBA00022475"/>
    </source>
</evidence>
<keyword evidence="8" id="KW-0449">Lipoprotein</keyword>
<keyword evidence="6" id="KW-0472">Membrane</keyword>
<evidence type="ECO:0000256" key="2">
    <source>
        <dbReference type="ARBA" id="ARBA00004609"/>
    </source>
</evidence>
<comment type="function">
    <text evidence="1">VSG forms a coat on the surface of the parasite. The trypanosome evades the immune response of the host by expressing a series of antigenically distinct VSGs from an estimated 1000 VSG genes.</text>
</comment>
<evidence type="ECO:0000259" key="11">
    <source>
        <dbReference type="Pfam" id="PF13206"/>
    </source>
</evidence>
<evidence type="ECO:0000313" key="12">
    <source>
        <dbReference type="EMBL" id="CCD13419.1"/>
    </source>
</evidence>
<feature type="chain" id="PRO_5003388800" evidence="10">
    <location>
        <begin position="27"/>
        <end position="372"/>
    </location>
</feature>
<dbReference type="GO" id="GO:0098552">
    <property type="term" value="C:side of membrane"/>
    <property type="evidence" value="ECO:0007669"/>
    <property type="project" value="UniProtKB-KW"/>
</dbReference>
<dbReference type="Proteomes" id="UP000000702">
    <property type="component" value="Unassembled WGS sequence"/>
</dbReference>
<evidence type="ECO:0000256" key="6">
    <source>
        <dbReference type="ARBA" id="ARBA00023136"/>
    </source>
</evidence>
<organism evidence="12 13">
    <name type="scientific">Trypanosoma congolense (strain IL3000)</name>
    <dbReference type="NCBI Taxonomy" id="1068625"/>
    <lineage>
        <taxon>Eukaryota</taxon>
        <taxon>Discoba</taxon>
        <taxon>Euglenozoa</taxon>
        <taxon>Kinetoplastea</taxon>
        <taxon>Metakinetoplastina</taxon>
        <taxon>Trypanosomatida</taxon>
        <taxon>Trypanosomatidae</taxon>
        <taxon>Trypanosoma</taxon>
        <taxon>Nannomonas</taxon>
    </lineage>
</organism>
<feature type="region of interest" description="Disordered" evidence="9">
    <location>
        <begin position="249"/>
        <end position="343"/>
    </location>
</feature>
<keyword evidence="13" id="KW-1185">Reference proteome</keyword>
<proteinExistence type="predicted"/>
<name>F9W888_TRYCI</name>
<evidence type="ECO:0000256" key="10">
    <source>
        <dbReference type="SAM" id="SignalP"/>
    </source>
</evidence>
<feature type="signal peptide" evidence="10">
    <location>
        <begin position="1"/>
        <end position="26"/>
    </location>
</feature>
<protein>
    <submittedName>
        <fullName evidence="12">Variant surface glycoprotein</fullName>
    </submittedName>
</protein>
<evidence type="ECO:0000256" key="7">
    <source>
        <dbReference type="ARBA" id="ARBA00023180"/>
    </source>
</evidence>
<feature type="compositionally biased region" description="Pro residues" evidence="9">
    <location>
        <begin position="255"/>
        <end position="265"/>
    </location>
</feature>
<evidence type="ECO:0000256" key="4">
    <source>
        <dbReference type="ARBA" id="ARBA00022622"/>
    </source>
</evidence>